<evidence type="ECO:0000256" key="1">
    <source>
        <dbReference type="SAM" id="Phobius"/>
    </source>
</evidence>
<dbReference type="RefSeq" id="WP_377816605.1">
    <property type="nucleotide sequence ID" value="NZ_JBHRSJ010000035.1"/>
</dbReference>
<accession>A0ABV7AZG7</accession>
<evidence type="ECO:0000313" key="3">
    <source>
        <dbReference type="Proteomes" id="UP001595457"/>
    </source>
</evidence>
<dbReference type="EMBL" id="JBHRSJ010000035">
    <property type="protein sequence ID" value="MFC2974418.1"/>
    <property type="molecule type" value="Genomic_DNA"/>
</dbReference>
<dbReference type="InterPro" id="IPR011846">
    <property type="entry name" value="Cyd_oper_YbgE"/>
</dbReference>
<name>A0ABV7AZG7_9GAMM</name>
<organism evidence="2 3">
    <name type="scientific">Azotobacter bryophylli</name>
    <dbReference type="NCBI Taxonomy" id="1986537"/>
    <lineage>
        <taxon>Bacteria</taxon>
        <taxon>Pseudomonadati</taxon>
        <taxon>Pseudomonadota</taxon>
        <taxon>Gammaproteobacteria</taxon>
        <taxon>Pseudomonadales</taxon>
        <taxon>Pseudomonadaceae</taxon>
        <taxon>Azotobacter</taxon>
    </lineage>
</organism>
<sequence length="97" mass="10908">MTIEPRSWLQRGPFRAVSLLLAAPLALLLLIHPAAMLDDKAHYSHGLLSLVMWGISCGFIHGVGFTPYSRLWRSVFHPLAGWLMMGLGYAILWRAQH</sequence>
<proteinExistence type="predicted"/>
<feature type="transmembrane region" description="Helical" evidence="1">
    <location>
        <begin position="75"/>
        <end position="95"/>
    </location>
</feature>
<keyword evidence="1" id="KW-0472">Membrane</keyword>
<reference evidence="3" key="1">
    <citation type="journal article" date="2019" name="Int. J. Syst. Evol. Microbiol.">
        <title>The Global Catalogue of Microorganisms (GCM) 10K type strain sequencing project: providing services to taxonomists for standard genome sequencing and annotation.</title>
        <authorList>
            <consortium name="The Broad Institute Genomics Platform"/>
            <consortium name="The Broad Institute Genome Sequencing Center for Infectious Disease"/>
            <person name="Wu L."/>
            <person name="Ma J."/>
        </authorList>
    </citation>
    <scope>NUCLEOTIDE SEQUENCE [LARGE SCALE GENOMIC DNA]</scope>
    <source>
        <strain evidence="3">KCTC 62195</strain>
    </source>
</reference>
<dbReference type="Pfam" id="PF09600">
    <property type="entry name" value="Cyd_oper_YbgE"/>
    <property type="match status" value="1"/>
</dbReference>
<keyword evidence="3" id="KW-1185">Reference proteome</keyword>
<keyword evidence="1" id="KW-1133">Transmembrane helix</keyword>
<feature type="transmembrane region" description="Helical" evidence="1">
    <location>
        <begin position="46"/>
        <end position="68"/>
    </location>
</feature>
<protein>
    <submittedName>
        <fullName evidence="2">Cyd operon YbgE family protein</fullName>
    </submittedName>
</protein>
<gene>
    <name evidence="2" type="ORF">ACFOJE_19680</name>
</gene>
<keyword evidence="1" id="KW-0812">Transmembrane</keyword>
<dbReference type="Proteomes" id="UP001595457">
    <property type="component" value="Unassembled WGS sequence"/>
</dbReference>
<comment type="caution">
    <text evidence="2">The sequence shown here is derived from an EMBL/GenBank/DDBJ whole genome shotgun (WGS) entry which is preliminary data.</text>
</comment>
<evidence type="ECO:0000313" key="2">
    <source>
        <dbReference type="EMBL" id="MFC2974418.1"/>
    </source>
</evidence>